<evidence type="ECO:0000313" key="3">
    <source>
        <dbReference type="Proteomes" id="UP000034799"/>
    </source>
</evidence>
<dbReference type="EMBL" id="LBWK01000001">
    <property type="protein sequence ID" value="KKR06094.1"/>
    <property type="molecule type" value="Genomic_DNA"/>
</dbReference>
<sequence>MTYSQADKYSRMFRVLSDPYALLILDILFETDGEQTPEELASQVKTSESKARGICEELRQLNVLDKDNEDGRDVYEAIDSQYGNFLEAVIEKID</sequence>
<dbReference type="GO" id="GO:0046983">
    <property type="term" value="F:protein dimerization activity"/>
    <property type="evidence" value="ECO:0007669"/>
    <property type="project" value="InterPro"/>
</dbReference>
<dbReference type="InterPro" id="IPR012967">
    <property type="entry name" value="COMT_dimerisation"/>
</dbReference>
<name>A0A0G0MPZ5_9BACT</name>
<dbReference type="InterPro" id="IPR001845">
    <property type="entry name" value="HTH_ArsR_DNA-bd_dom"/>
</dbReference>
<evidence type="ECO:0000313" key="2">
    <source>
        <dbReference type="EMBL" id="KKR06094.1"/>
    </source>
</evidence>
<organism evidence="2 3">
    <name type="scientific">candidate division WS6 bacterium GW2011_GWF2_39_15</name>
    <dbReference type="NCBI Taxonomy" id="1619100"/>
    <lineage>
        <taxon>Bacteria</taxon>
        <taxon>Candidatus Dojkabacteria</taxon>
    </lineage>
</organism>
<dbReference type="PROSITE" id="PS50987">
    <property type="entry name" value="HTH_ARSR_2"/>
    <property type="match status" value="1"/>
</dbReference>
<accession>A0A0G0MPZ5</accession>
<dbReference type="STRING" id="1619100.UT34_C0001G0134"/>
<dbReference type="InterPro" id="IPR036390">
    <property type="entry name" value="WH_DNA-bd_sf"/>
</dbReference>
<dbReference type="GO" id="GO:0003700">
    <property type="term" value="F:DNA-binding transcription factor activity"/>
    <property type="evidence" value="ECO:0007669"/>
    <property type="project" value="InterPro"/>
</dbReference>
<reference evidence="2 3" key="1">
    <citation type="journal article" date="2015" name="Nature">
        <title>rRNA introns, odd ribosomes, and small enigmatic genomes across a large radiation of phyla.</title>
        <authorList>
            <person name="Brown C.T."/>
            <person name="Hug L.A."/>
            <person name="Thomas B.C."/>
            <person name="Sharon I."/>
            <person name="Castelle C.J."/>
            <person name="Singh A."/>
            <person name="Wilkins M.J."/>
            <person name="Williams K.H."/>
            <person name="Banfield J.F."/>
        </authorList>
    </citation>
    <scope>NUCLEOTIDE SEQUENCE [LARGE SCALE GENOMIC DNA]</scope>
</reference>
<evidence type="ECO:0000259" key="1">
    <source>
        <dbReference type="PROSITE" id="PS50987"/>
    </source>
</evidence>
<gene>
    <name evidence="2" type="ORF">UT34_C0001G0134</name>
</gene>
<comment type="caution">
    <text evidence="2">The sequence shown here is derived from an EMBL/GenBank/DDBJ whole genome shotgun (WGS) entry which is preliminary data.</text>
</comment>
<dbReference type="InterPro" id="IPR036388">
    <property type="entry name" value="WH-like_DNA-bd_sf"/>
</dbReference>
<dbReference type="Gene3D" id="1.10.10.10">
    <property type="entry name" value="Winged helix-like DNA-binding domain superfamily/Winged helix DNA-binding domain"/>
    <property type="match status" value="1"/>
</dbReference>
<dbReference type="Pfam" id="PF08100">
    <property type="entry name" value="Dimerisation"/>
    <property type="match status" value="1"/>
</dbReference>
<feature type="domain" description="HTH arsR-type" evidence="1">
    <location>
        <begin position="1"/>
        <end position="94"/>
    </location>
</feature>
<dbReference type="SUPFAM" id="SSF46785">
    <property type="entry name" value="Winged helix' DNA-binding domain"/>
    <property type="match status" value="1"/>
</dbReference>
<dbReference type="Proteomes" id="UP000034799">
    <property type="component" value="Unassembled WGS sequence"/>
</dbReference>
<dbReference type="AlphaFoldDB" id="A0A0G0MPZ5"/>
<proteinExistence type="predicted"/>
<protein>
    <recommendedName>
        <fullName evidence="1">HTH arsR-type domain-containing protein</fullName>
    </recommendedName>
</protein>